<name>A0A7W5H5W9_9BACT</name>
<comment type="caution">
    <text evidence="1">The sequence shown here is derived from an EMBL/GenBank/DDBJ whole genome shotgun (WGS) entry which is preliminary data.</text>
</comment>
<accession>A0A7W5H5W9</accession>
<protein>
    <submittedName>
        <fullName evidence="1">Uncharacterized protein YjbI with pentapeptide repeats</fullName>
    </submittedName>
</protein>
<dbReference type="EMBL" id="JACHXU010000013">
    <property type="protein sequence ID" value="MBB3207937.1"/>
    <property type="molecule type" value="Genomic_DNA"/>
</dbReference>
<sequence>MRASQSQSAVSMAVCCENAYFDDVDFVGMDFGDADFGDVVASYEDDTGASFDACRQ</sequence>
<evidence type="ECO:0000313" key="2">
    <source>
        <dbReference type="Proteomes" id="UP000536179"/>
    </source>
</evidence>
<evidence type="ECO:0000313" key="1">
    <source>
        <dbReference type="EMBL" id="MBB3207937.1"/>
    </source>
</evidence>
<organism evidence="1 2">
    <name type="scientific">Aporhodopirellula rubra</name>
    <dbReference type="NCBI Taxonomy" id="980271"/>
    <lineage>
        <taxon>Bacteria</taxon>
        <taxon>Pseudomonadati</taxon>
        <taxon>Planctomycetota</taxon>
        <taxon>Planctomycetia</taxon>
        <taxon>Pirellulales</taxon>
        <taxon>Pirellulaceae</taxon>
        <taxon>Aporhodopirellula</taxon>
    </lineage>
</organism>
<proteinExistence type="predicted"/>
<dbReference type="RefSeq" id="WP_184306202.1">
    <property type="nucleotide sequence ID" value="NZ_JACHXU010000013.1"/>
</dbReference>
<reference evidence="1 2" key="1">
    <citation type="submission" date="2020-08" db="EMBL/GenBank/DDBJ databases">
        <title>Genomic Encyclopedia of Type Strains, Phase III (KMG-III): the genomes of soil and plant-associated and newly described type strains.</title>
        <authorList>
            <person name="Whitman W."/>
        </authorList>
    </citation>
    <scope>NUCLEOTIDE SEQUENCE [LARGE SCALE GENOMIC DNA]</scope>
    <source>
        <strain evidence="1 2">CECT 8075</strain>
    </source>
</reference>
<dbReference type="Proteomes" id="UP000536179">
    <property type="component" value="Unassembled WGS sequence"/>
</dbReference>
<gene>
    <name evidence="1" type="ORF">FHS27_003764</name>
</gene>
<dbReference type="AlphaFoldDB" id="A0A7W5H5W9"/>
<keyword evidence="2" id="KW-1185">Reference proteome</keyword>